<dbReference type="GO" id="GO:0000435">
    <property type="term" value="P:positive regulation of transcription from RNA polymerase II promoter by galactose"/>
    <property type="evidence" value="ECO:0007669"/>
    <property type="project" value="TreeGrafter"/>
</dbReference>
<dbReference type="SMART" id="SM00906">
    <property type="entry name" value="Fungal_trans"/>
    <property type="match status" value="1"/>
</dbReference>
<feature type="compositionally biased region" description="Polar residues" evidence="6">
    <location>
        <begin position="1"/>
        <end position="11"/>
    </location>
</feature>
<feature type="region of interest" description="Disordered" evidence="6">
    <location>
        <begin position="849"/>
        <end position="910"/>
    </location>
</feature>
<keyword evidence="4" id="KW-0539">Nucleus</keyword>
<protein>
    <submittedName>
        <fullName evidence="8">Fungal-specific transcription factor domain-containing protein</fullName>
    </submittedName>
</protein>
<evidence type="ECO:0000256" key="1">
    <source>
        <dbReference type="ARBA" id="ARBA00022723"/>
    </source>
</evidence>
<feature type="region of interest" description="Disordered" evidence="6">
    <location>
        <begin position="1"/>
        <end position="170"/>
    </location>
</feature>
<dbReference type="Gene3D" id="4.10.240.10">
    <property type="entry name" value="Zn(2)-C6 fungal-type DNA-binding domain"/>
    <property type="match status" value="1"/>
</dbReference>
<dbReference type="InterPro" id="IPR007219">
    <property type="entry name" value="XnlR_reg_dom"/>
</dbReference>
<dbReference type="SMART" id="SM00066">
    <property type="entry name" value="GAL4"/>
    <property type="match status" value="1"/>
</dbReference>
<feature type="region of interest" description="Disordered" evidence="6">
    <location>
        <begin position="779"/>
        <end position="800"/>
    </location>
</feature>
<evidence type="ECO:0000313" key="9">
    <source>
        <dbReference type="Proteomes" id="UP001301769"/>
    </source>
</evidence>
<proteinExistence type="predicted"/>
<dbReference type="AlphaFoldDB" id="A0AAN6YE52"/>
<evidence type="ECO:0000259" key="7">
    <source>
        <dbReference type="PROSITE" id="PS50048"/>
    </source>
</evidence>
<feature type="compositionally biased region" description="Pro residues" evidence="6">
    <location>
        <begin position="47"/>
        <end position="60"/>
    </location>
</feature>
<dbReference type="PROSITE" id="PS00463">
    <property type="entry name" value="ZN2_CY6_FUNGAL_1"/>
    <property type="match status" value="1"/>
</dbReference>
<feature type="domain" description="Zn(2)-C6 fungal-type" evidence="7">
    <location>
        <begin position="178"/>
        <end position="207"/>
    </location>
</feature>
<keyword evidence="1" id="KW-0479">Metal-binding</keyword>
<feature type="region of interest" description="Disordered" evidence="6">
    <location>
        <begin position="311"/>
        <end position="362"/>
    </location>
</feature>
<dbReference type="GO" id="GO:0006351">
    <property type="term" value="P:DNA-templated transcription"/>
    <property type="evidence" value="ECO:0007669"/>
    <property type="project" value="InterPro"/>
</dbReference>
<dbReference type="PROSITE" id="PS50048">
    <property type="entry name" value="ZN2_CY6_FUNGAL_2"/>
    <property type="match status" value="1"/>
</dbReference>
<feature type="compositionally biased region" description="Low complexity" evidence="6">
    <location>
        <begin position="863"/>
        <end position="905"/>
    </location>
</feature>
<organism evidence="8 9">
    <name type="scientific">Rhypophila decipiens</name>
    <dbReference type="NCBI Taxonomy" id="261697"/>
    <lineage>
        <taxon>Eukaryota</taxon>
        <taxon>Fungi</taxon>
        <taxon>Dikarya</taxon>
        <taxon>Ascomycota</taxon>
        <taxon>Pezizomycotina</taxon>
        <taxon>Sordariomycetes</taxon>
        <taxon>Sordariomycetidae</taxon>
        <taxon>Sordariales</taxon>
        <taxon>Naviculisporaceae</taxon>
        <taxon>Rhypophila</taxon>
    </lineage>
</organism>
<evidence type="ECO:0000256" key="3">
    <source>
        <dbReference type="ARBA" id="ARBA00023163"/>
    </source>
</evidence>
<evidence type="ECO:0000313" key="8">
    <source>
        <dbReference type="EMBL" id="KAK4216838.1"/>
    </source>
</evidence>
<dbReference type="Pfam" id="PF00172">
    <property type="entry name" value="Zn_clus"/>
    <property type="match status" value="1"/>
</dbReference>
<dbReference type="InterPro" id="IPR036864">
    <property type="entry name" value="Zn2-C6_fun-type_DNA-bd_sf"/>
</dbReference>
<dbReference type="GO" id="GO:0005634">
    <property type="term" value="C:nucleus"/>
    <property type="evidence" value="ECO:0007669"/>
    <property type="project" value="TreeGrafter"/>
</dbReference>
<dbReference type="PANTHER" id="PTHR47424">
    <property type="entry name" value="REGULATORY PROTEIN GAL4"/>
    <property type="match status" value="1"/>
</dbReference>
<dbReference type="CDD" id="cd12148">
    <property type="entry name" value="fungal_TF_MHR"/>
    <property type="match status" value="1"/>
</dbReference>
<dbReference type="CDD" id="cd00067">
    <property type="entry name" value="GAL4"/>
    <property type="match status" value="1"/>
</dbReference>
<keyword evidence="3" id="KW-0804">Transcription</keyword>
<name>A0AAN6YE52_9PEZI</name>
<keyword evidence="5" id="KW-0175">Coiled coil</keyword>
<feature type="compositionally biased region" description="Low complexity" evidence="6">
    <location>
        <begin position="1005"/>
        <end position="1016"/>
    </location>
</feature>
<dbReference type="SUPFAM" id="SSF57701">
    <property type="entry name" value="Zn2/Cys6 DNA-binding domain"/>
    <property type="match status" value="1"/>
</dbReference>
<reference evidence="8" key="1">
    <citation type="journal article" date="2023" name="Mol. Phylogenet. Evol.">
        <title>Genome-scale phylogeny and comparative genomics of the fungal order Sordariales.</title>
        <authorList>
            <person name="Hensen N."/>
            <person name="Bonometti L."/>
            <person name="Westerberg I."/>
            <person name="Brannstrom I.O."/>
            <person name="Guillou S."/>
            <person name="Cros-Aarteil S."/>
            <person name="Calhoun S."/>
            <person name="Haridas S."/>
            <person name="Kuo A."/>
            <person name="Mondo S."/>
            <person name="Pangilinan J."/>
            <person name="Riley R."/>
            <person name="LaButti K."/>
            <person name="Andreopoulos B."/>
            <person name="Lipzen A."/>
            <person name="Chen C."/>
            <person name="Yan M."/>
            <person name="Daum C."/>
            <person name="Ng V."/>
            <person name="Clum A."/>
            <person name="Steindorff A."/>
            <person name="Ohm R.A."/>
            <person name="Martin F."/>
            <person name="Silar P."/>
            <person name="Natvig D.O."/>
            <person name="Lalanne C."/>
            <person name="Gautier V."/>
            <person name="Ament-Velasquez S.L."/>
            <person name="Kruys A."/>
            <person name="Hutchinson M.I."/>
            <person name="Powell A.J."/>
            <person name="Barry K."/>
            <person name="Miller A.N."/>
            <person name="Grigoriev I.V."/>
            <person name="Debuchy R."/>
            <person name="Gladieux P."/>
            <person name="Hiltunen Thoren M."/>
            <person name="Johannesson H."/>
        </authorList>
    </citation>
    <scope>NUCLEOTIDE SEQUENCE</scope>
    <source>
        <strain evidence="8">PSN293</strain>
    </source>
</reference>
<sequence>MMDQLETQVSDLRSFLDPNATNPSAATAAAAAAAAATGGGRSSVRPVPAPLPTPQPPQPPSFHASASVLSAPYGDNSAHDSMSPISPPPPHHYQQQQHHSHHSQHAPHYTNQGLASSSSGRASISSSLPNNNAATVKPTTSKRQASEAALSDDQDGAPGSSSGSKQQRAKRNRYISIACNECKRRKIKCNGQTPCQRCGHLNLQCLYAPNCCTNNFKDSDEYRQMNDQVGRLQEQVDALFNSLNALRQETVRLAPILPLPSSSSAASTPTLSVPSIPPLPKPVTTLRVPPSFSGPTSIAFTVDVAKNTLHNMGYTGNDGSEGDNGNNNNEPTPQASPSIQPLGGRSSSTTTMTNSPTTPDPLWTFTRDEMIQLCQFHEEEVGIMYPVIKIEYIIEHAKKLSSWMESAKRHSLASPQNGGQDGGISDHTTLILKIVMCCALTVMEHGKSTRAEQLYDSIQPIVDKMLMSDPADVTKLPFLALVAGYRFLGNEEILAWRVMGHVARLCFELGLHRREGLERIPDAQDRRNAVNTFWSAYVLDRRWGFGTGLPFVCHDDKIDPGLPMPDDYPYLVAMISYSRLGAKIWKLVDYFEPALIRDLKPHDVEALDREILDWYETVPESIKVPSLDPEQIPMPSGPNYDLQRLQVWTRLRLNQIRTWLHTPVLHSASSIAENMYLAQKTVGFAKETIRYLAQLHKTTSIYHRIQTFYHQFLTSAISVLFLASTHAPLTFSADCRGEFYMALDLVKGMSSKSWVSQRLWKTIRSLKAYAPRLGLEEDRGGRSFRTGGGGQARQGSYATTTTSMTGGGVYSTSPALPPGMSAIGTGVGGLGTGGFSLTGAAGYHGDGRVNTNVGYQHQHQHQQDGMSGSSVSTPSPASMGNNSQQQQLQQTSTQWITNNSNSNNNEDLSNGMRLQSEMSRIYEGFTGIDVLPSLQTLQRSQIFHSTTGAGQGADMVGRGSHTSTPGPGPGGQQQQQQQQQQQYGLGTAAAGMSPADGGGGGGGSSSSVGVASPASNGSGGVGVYSVMRDIVF</sequence>
<dbReference type="Proteomes" id="UP001301769">
    <property type="component" value="Unassembled WGS sequence"/>
</dbReference>
<gene>
    <name evidence="8" type="ORF">QBC37DRAFT_384951</name>
</gene>
<dbReference type="GO" id="GO:0000978">
    <property type="term" value="F:RNA polymerase II cis-regulatory region sequence-specific DNA binding"/>
    <property type="evidence" value="ECO:0007669"/>
    <property type="project" value="TreeGrafter"/>
</dbReference>
<evidence type="ECO:0000256" key="6">
    <source>
        <dbReference type="SAM" id="MobiDB-lite"/>
    </source>
</evidence>
<feature type="region of interest" description="Disordered" evidence="6">
    <location>
        <begin position="947"/>
        <end position="1019"/>
    </location>
</feature>
<feature type="compositionally biased region" description="Low complexity" evidence="6">
    <location>
        <begin position="116"/>
        <end position="127"/>
    </location>
</feature>
<feature type="compositionally biased region" description="Low complexity" evidence="6">
    <location>
        <begin position="972"/>
        <end position="995"/>
    </location>
</feature>
<keyword evidence="2" id="KW-0805">Transcription regulation</keyword>
<evidence type="ECO:0000256" key="4">
    <source>
        <dbReference type="ARBA" id="ARBA00023242"/>
    </source>
</evidence>
<feature type="coiled-coil region" evidence="5">
    <location>
        <begin position="222"/>
        <end position="249"/>
    </location>
</feature>
<dbReference type="GO" id="GO:0008270">
    <property type="term" value="F:zinc ion binding"/>
    <property type="evidence" value="ECO:0007669"/>
    <property type="project" value="InterPro"/>
</dbReference>
<dbReference type="GO" id="GO:0000981">
    <property type="term" value="F:DNA-binding transcription factor activity, RNA polymerase II-specific"/>
    <property type="evidence" value="ECO:0007669"/>
    <property type="project" value="InterPro"/>
</dbReference>
<dbReference type="PANTHER" id="PTHR47424:SF5">
    <property type="entry name" value="ZN(II)2CYS6 TRANSCRIPTION FACTOR (EUROFUNG)"/>
    <property type="match status" value="1"/>
</dbReference>
<dbReference type="InterPro" id="IPR051127">
    <property type="entry name" value="Fungal_SecMet_Regulators"/>
</dbReference>
<dbReference type="EMBL" id="MU858064">
    <property type="protein sequence ID" value="KAK4216838.1"/>
    <property type="molecule type" value="Genomic_DNA"/>
</dbReference>
<feature type="compositionally biased region" description="Low complexity" evidence="6">
    <location>
        <begin position="25"/>
        <end position="36"/>
    </location>
</feature>
<feature type="compositionally biased region" description="Polar residues" evidence="6">
    <location>
        <begin position="128"/>
        <end position="143"/>
    </location>
</feature>
<keyword evidence="9" id="KW-1185">Reference proteome</keyword>
<reference evidence="8" key="2">
    <citation type="submission" date="2023-05" db="EMBL/GenBank/DDBJ databases">
        <authorList>
            <consortium name="Lawrence Berkeley National Laboratory"/>
            <person name="Steindorff A."/>
            <person name="Hensen N."/>
            <person name="Bonometti L."/>
            <person name="Westerberg I."/>
            <person name="Brannstrom I.O."/>
            <person name="Guillou S."/>
            <person name="Cros-Aarteil S."/>
            <person name="Calhoun S."/>
            <person name="Haridas S."/>
            <person name="Kuo A."/>
            <person name="Mondo S."/>
            <person name="Pangilinan J."/>
            <person name="Riley R."/>
            <person name="Labutti K."/>
            <person name="Andreopoulos B."/>
            <person name="Lipzen A."/>
            <person name="Chen C."/>
            <person name="Yanf M."/>
            <person name="Daum C."/>
            <person name="Ng V."/>
            <person name="Clum A."/>
            <person name="Ohm R."/>
            <person name="Martin F."/>
            <person name="Silar P."/>
            <person name="Natvig D."/>
            <person name="Lalanne C."/>
            <person name="Gautier V."/>
            <person name="Ament-Velasquez S.L."/>
            <person name="Kruys A."/>
            <person name="Hutchinson M.I."/>
            <person name="Powell A.J."/>
            <person name="Barry K."/>
            <person name="Miller A.N."/>
            <person name="Grigoriev I.V."/>
            <person name="Debuchy R."/>
            <person name="Gladieux P."/>
            <person name="Thoren M.H."/>
            <person name="Johannesson H."/>
        </authorList>
    </citation>
    <scope>NUCLEOTIDE SEQUENCE</scope>
    <source>
        <strain evidence="8">PSN293</strain>
    </source>
</reference>
<evidence type="ECO:0000256" key="5">
    <source>
        <dbReference type="SAM" id="Coils"/>
    </source>
</evidence>
<accession>A0AAN6YE52</accession>
<feature type="compositionally biased region" description="Low complexity" evidence="6">
    <location>
        <begin position="346"/>
        <end position="357"/>
    </location>
</feature>
<evidence type="ECO:0000256" key="2">
    <source>
        <dbReference type="ARBA" id="ARBA00023015"/>
    </source>
</evidence>
<comment type="caution">
    <text evidence="8">The sequence shown here is derived from an EMBL/GenBank/DDBJ whole genome shotgun (WGS) entry which is preliminary data.</text>
</comment>
<dbReference type="Pfam" id="PF04082">
    <property type="entry name" value="Fungal_trans"/>
    <property type="match status" value="1"/>
</dbReference>
<dbReference type="InterPro" id="IPR001138">
    <property type="entry name" value="Zn2Cys6_DnaBD"/>
</dbReference>